<sequence length="72" mass="8353">MPTKQRDGYYTGQAGDIPDCLYEWLAKWHGLGYEHATWKLQNASFLNSPEAQSLIREYENVAEKQRVLLILP</sequence>
<dbReference type="InterPro" id="IPR016197">
    <property type="entry name" value="Chromo-like_dom_sf"/>
</dbReference>
<dbReference type="Proteomes" id="UP000009183">
    <property type="component" value="Unassembled WGS sequence, unordered"/>
</dbReference>
<dbReference type="AlphaFoldDB" id="F6I7P9"/>
<dbReference type="HOGENOM" id="CLU_2727421_0_0_1"/>
<dbReference type="Gene3D" id="2.40.50.40">
    <property type="match status" value="1"/>
</dbReference>
<keyword evidence="2" id="KW-1185">Reference proteome</keyword>
<accession>F6I7P9</accession>
<dbReference type="PaxDb" id="29760-VIT_00s2221g00010.t01"/>
<evidence type="ECO:0000313" key="2">
    <source>
        <dbReference type="Proteomes" id="UP000009183"/>
    </source>
</evidence>
<dbReference type="EMBL" id="FN596905">
    <property type="protein sequence ID" value="CCB62968.1"/>
    <property type="molecule type" value="Genomic_DNA"/>
</dbReference>
<organism evidence="1 2">
    <name type="scientific">Vitis vinifera</name>
    <name type="common">Grape</name>
    <dbReference type="NCBI Taxonomy" id="29760"/>
    <lineage>
        <taxon>Eukaryota</taxon>
        <taxon>Viridiplantae</taxon>
        <taxon>Streptophyta</taxon>
        <taxon>Embryophyta</taxon>
        <taxon>Tracheophyta</taxon>
        <taxon>Spermatophyta</taxon>
        <taxon>Magnoliopsida</taxon>
        <taxon>eudicotyledons</taxon>
        <taxon>Gunneridae</taxon>
        <taxon>Pentapetalae</taxon>
        <taxon>rosids</taxon>
        <taxon>Vitales</taxon>
        <taxon>Vitaceae</taxon>
        <taxon>Viteae</taxon>
        <taxon>Vitis</taxon>
    </lineage>
</organism>
<dbReference type="InParanoid" id="F6I7P9"/>
<dbReference type="STRING" id="29760.F6I7P9"/>
<gene>
    <name evidence="1" type="ORF">VIT_00s2221g00010</name>
</gene>
<proteinExistence type="predicted"/>
<reference evidence="2" key="1">
    <citation type="journal article" date="2007" name="Nature">
        <title>The grapevine genome sequence suggests ancestral hexaploidization in major angiosperm phyla.</title>
        <authorList>
            <consortium name="The French-Italian Public Consortium for Grapevine Genome Characterization."/>
            <person name="Jaillon O."/>
            <person name="Aury J.-M."/>
            <person name="Noel B."/>
            <person name="Policriti A."/>
            <person name="Clepet C."/>
            <person name="Casagrande A."/>
            <person name="Choisne N."/>
            <person name="Aubourg S."/>
            <person name="Vitulo N."/>
            <person name="Jubin C."/>
            <person name="Vezzi A."/>
            <person name="Legeai F."/>
            <person name="Hugueney P."/>
            <person name="Dasilva C."/>
            <person name="Horner D."/>
            <person name="Mica E."/>
            <person name="Jublot D."/>
            <person name="Poulain J."/>
            <person name="Bruyere C."/>
            <person name="Billault A."/>
            <person name="Segurens B."/>
            <person name="Gouyvenoux M."/>
            <person name="Ugarte E."/>
            <person name="Cattonaro F."/>
            <person name="Anthouard V."/>
            <person name="Vico V."/>
            <person name="Del Fabbro C."/>
            <person name="Alaux M."/>
            <person name="Di Gaspero G."/>
            <person name="Dumas V."/>
            <person name="Felice N."/>
            <person name="Paillard S."/>
            <person name="Juman I."/>
            <person name="Moroldo M."/>
            <person name="Scalabrin S."/>
            <person name="Canaguier A."/>
            <person name="Le Clainche I."/>
            <person name="Malacrida G."/>
            <person name="Durand E."/>
            <person name="Pesole G."/>
            <person name="Laucou V."/>
            <person name="Chatelet P."/>
            <person name="Merdinoglu D."/>
            <person name="Delledonne M."/>
            <person name="Pezzotti M."/>
            <person name="Lecharny A."/>
            <person name="Scarpelli C."/>
            <person name="Artiguenave F."/>
            <person name="Pe M.E."/>
            <person name="Valle G."/>
            <person name="Morgante M."/>
            <person name="Caboche M."/>
            <person name="Adam-Blondon A.-F."/>
            <person name="Weissenbach J."/>
            <person name="Quetier F."/>
            <person name="Wincker P."/>
        </authorList>
    </citation>
    <scope>NUCLEOTIDE SEQUENCE [LARGE SCALE GENOMIC DNA]</scope>
    <source>
        <strain evidence="2">cv. Pinot noir / PN40024</strain>
    </source>
</reference>
<protein>
    <submittedName>
        <fullName evidence="1">Uncharacterized protein</fullName>
    </submittedName>
</protein>
<name>F6I7P9_VITVI</name>
<dbReference type="SUPFAM" id="SSF54160">
    <property type="entry name" value="Chromo domain-like"/>
    <property type="match status" value="1"/>
</dbReference>
<evidence type="ECO:0000313" key="1">
    <source>
        <dbReference type="EMBL" id="CCB62968.1"/>
    </source>
</evidence>
<dbReference type="Gramene" id="Vitis14g00323.t01">
    <property type="protein sequence ID" value="Vitis14g00323.t01.CDS"/>
    <property type="gene ID" value="Vitis14g00323"/>
</dbReference>